<dbReference type="WBParaSite" id="SSTP_0000875100.1">
    <property type="protein sequence ID" value="SSTP_0000875100.1"/>
    <property type="gene ID" value="SSTP_0000875100"/>
</dbReference>
<dbReference type="PANTHER" id="PTHR47326:SF1">
    <property type="entry name" value="HTH PSQ-TYPE DOMAIN-CONTAINING PROTEIN"/>
    <property type="match status" value="1"/>
</dbReference>
<feature type="domain" description="Tc1-like transposase DDE" evidence="1">
    <location>
        <begin position="34"/>
        <end position="185"/>
    </location>
</feature>
<dbReference type="Proteomes" id="UP000035681">
    <property type="component" value="Unplaced"/>
</dbReference>
<dbReference type="GO" id="GO:0003676">
    <property type="term" value="F:nucleic acid binding"/>
    <property type="evidence" value="ECO:0007669"/>
    <property type="project" value="InterPro"/>
</dbReference>
<dbReference type="WBParaSite" id="TCONS_00016022.p1">
    <property type="protein sequence ID" value="TCONS_00016022.p1"/>
    <property type="gene ID" value="XLOC_010578"/>
</dbReference>
<protein>
    <submittedName>
        <fullName evidence="3">DDE_3 domain-containing protein</fullName>
    </submittedName>
    <submittedName>
        <fullName evidence="4">Tc1-like transposase DDE domain-containing protein</fullName>
    </submittedName>
</protein>
<dbReference type="PANTHER" id="PTHR47326">
    <property type="entry name" value="TRANSPOSABLE ELEMENT TC3 TRANSPOSASE-LIKE PROTEIN"/>
    <property type="match status" value="1"/>
</dbReference>
<evidence type="ECO:0000259" key="1">
    <source>
        <dbReference type="Pfam" id="PF13358"/>
    </source>
</evidence>
<organism evidence="3">
    <name type="scientific">Strongyloides stercoralis</name>
    <name type="common">Threadworm</name>
    <dbReference type="NCBI Taxonomy" id="6248"/>
    <lineage>
        <taxon>Eukaryota</taxon>
        <taxon>Metazoa</taxon>
        <taxon>Ecdysozoa</taxon>
        <taxon>Nematoda</taxon>
        <taxon>Chromadorea</taxon>
        <taxon>Rhabditida</taxon>
        <taxon>Tylenchina</taxon>
        <taxon>Panagrolaimomorpha</taxon>
        <taxon>Strongyloidoidea</taxon>
        <taxon>Strongyloididae</taxon>
        <taxon>Strongyloides</taxon>
    </lineage>
</organism>
<dbReference type="Pfam" id="PF13358">
    <property type="entry name" value="DDE_3"/>
    <property type="match status" value="1"/>
</dbReference>
<name>A0A0K0EGZ1_STRER</name>
<dbReference type="STRING" id="6248.A0A0K0EGZ1"/>
<evidence type="ECO:0000313" key="3">
    <source>
        <dbReference type="WBParaSite" id="SSTP_0000875100.1"/>
    </source>
</evidence>
<accession>A0A0K0EGZ1</accession>
<evidence type="ECO:0000313" key="2">
    <source>
        <dbReference type="Proteomes" id="UP000035681"/>
    </source>
</evidence>
<dbReference type="InterPro" id="IPR036397">
    <property type="entry name" value="RNaseH_sf"/>
</dbReference>
<evidence type="ECO:0000313" key="4">
    <source>
        <dbReference type="WBParaSite" id="TCONS_00016022.p1"/>
    </source>
</evidence>
<dbReference type="InterPro" id="IPR038717">
    <property type="entry name" value="Tc1-like_DDE_dom"/>
</dbReference>
<proteinExistence type="predicted"/>
<dbReference type="Gene3D" id="3.30.420.10">
    <property type="entry name" value="Ribonuclease H-like superfamily/Ribonuclease H"/>
    <property type="match status" value="1"/>
</dbReference>
<reference evidence="3" key="1">
    <citation type="submission" date="2015-08" db="UniProtKB">
        <authorList>
            <consortium name="WormBaseParasite"/>
        </authorList>
    </citation>
    <scope>IDENTIFICATION</scope>
</reference>
<dbReference type="AlphaFoldDB" id="A0A0K0EGZ1"/>
<sequence length="216" mass="25774">MDFEDILYFNEKRKRRAFCEWLFEKDEFNFNRSIYYSDEAVFYLNGHVNKHDVFIWATENPSVIIEEANTSQRFIVWVLIGYNGIVKYKIFETTVTADVYEEILEENVIPFFTRRGNDNLIFQQDGAPAHFARRIRGILNENLENRWIGRGSHLIEWPSRSPDLTVCDYFLWGYLKNNVYLHNVTNLNEFKNAITEEITKMPIKIIRKAVDNIVKR</sequence>
<keyword evidence="2" id="KW-1185">Reference proteome</keyword>